<dbReference type="Proteomes" id="UP000580856">
    <property type="component" value="Unassembled WGS sequence"/>
</dbReference>
<protein>
    <submittedName>
        <fullName evidence="1">Uncharacterized protein</fullName>
    </submittedName>
</protein>
<dbReference type="RefSeq" id="WP_167940173.1">
    <property type="nucleotide sequence ID" value="NZ_JAATJA010000001.1"/>
</dbReference>
<organism evidence="1 2">
    <name type="scientific">Desulfobaculum xiamenense</name>
    <dbReference type="NCBI Taxonomy" id="995050"/>
    <lineage>
        <taxon>Bacteria</taxon>
        <taxon>Pseudomonadati</taxon>
        <taxon>Thermodesulfobacteriota</taxon>
        <taxon>Desulfovibrionia</taxon>
        <taxon>Desulfovibrionales</taxon>
        <taxon>Desulfovibrionaceae</taxon>
        <taxon>Desulfobaculum</taxon>
    </lineage>
</organism>
<sequence>MKIERRDPPRRFRTGIRDDVTMSDCANIALGPDEQVTFVTESGAEYDVARKSWGFYATPSLNGRLAGFGLRPVLVVNTLGRHFVLLVEDGSEDDFAAYLHSESLRVVCRLDDPEALATLGREGKP</sequence>
<gene>
    <name evidence="1" type="ORF">GGQ74_000728</name>
</gene>
<evidence type="ECO:0000313" key="1">
    <source>
        <dbReference type="EMBL" id="NJB67088.1"/>
    </source>
</evidence>
<reference evidence="1 2" key="1">
    <citation type="submission" date="2020-03" db="EMBL/GenBank/DDBJ databases">
        <title>Genomic Encyclopedia of Type Strains, Phase IV (KMG-IV): sequencing the most valuable type-strain genomes for metagenomic binning, comparative biology and taxonomic classification.</title>
        <authorList>
            <person name="Goeker M."/>
        </authorList>
    </citation>
    <scope>NUCLEOTIDE SEQUENCE [LARGE SCALE GENOMIC DNA]</scope>
    <source>
        <strain evidence="1 2">DSM 24233</strain>
    </source>
</reference>
<dbReference type="AlphaFoldDB" id="A0A846QFI2"/>
<proteinExistence type="predicted"/>
<keyword evidence="2" id="KW-1185">Reference proteome</keyword>
<name>A0A846QFI2_9BACT</name>
<accession>A0A846QFI2</accession>
<evidence type="ECO:0000313" key="2">
    <source>
        <dbReference type="Proteomes" id="UP000580856"/>
    </source>
</evidence>
<comment type="caution">
    <text evidence="1">The sequence shown here is derived from an EMBL/GenBank/DDBJ whole genome shotgun (WGS) entry which is preliminary data.</text>
</comment>
<dbReference type="EMBL" id="JAATJA010000001">
    <property type="protein sequence ID" value="NJB67088.1"/>
    <property type="molecule type" value="Genomic_DNA"/>
</dbReference>